<dbReference type="InterPro" id="IPR010961">
    <property type="entry name" value="4pyrrol_synth_NH2levulA_synth"/>
</dbReference>
<dbReference type="GO" id="GO:0033014">
    <property type="term" value="P:tetrapyrrole biosynthetic process"/>
    <property type="evidence" value="ECO:0007669"/>
    <property type="project" value="InterPro"/>
</dbReference>
<dbReference type="RefSeq" id="WP_012381225.1">
    <property type="nucleotide sequence ID" value="NC_010572.1"/>
</dbReference>
<evidence type="ECO:0000256" key="4">
    <source>
        <dbReference type="ARBA" id="ARBA00022679"/>
    </source>
</evidence>
<sequence>MISTLAPPPADATSTADTYAGLRAGLDKLRADGLYRDFVACSYLAEDRGHALHQGRRIQVWCTNDYLGMSQHPDVMRAQIASTLRHGTGNGGSRNIAGTSEAHVELETLLAGWHAKERALVFNSGYVANVETLTTLLRAEPRTMVFSDALNHRSLIEGVRTSGNDKYVFAHNDLTDLELALAAQPLDRPKLIVFESVYSMDGDVAPIREICDLAERYHAQTYLDETHAIGVLGPTGAGVCEEIGESRATFVQGVFGKAVGATGGYVAGPDVPLDYTRSHAPGFIFTTTIPRASLDAALASLSVIRSPEGAGMRERLHANAELMRRRLTEAGIAHVPAPTHLVPILVPGGNRVKRVSRRLLDEHSVYVQPINFPSVPKGGERFRVTVAPFRTEAQIEGFVEALARCLADDPS</sequence>
<accession>B1VZJ9</accession>
<feature type="domain" description="Aminotransferase class I/classII large" evidence="7">
    <location>
        <begin position="61"/>
        <end position="402"/>
    </location>
</feature>
<dbReference type="HOGENOM" id="CLU_015846_11_1_11"/>
<dbReference type="InterPro" id="IPR015424">
    <property type="entry name" value="PyrdxlP-dep_Trfase"/>
</dbReference>
<evidence type="ECO:0000256" key="5">
    <source>
        <dbReference type="ARBA" id="ARBA00023315"/>
    </source>
</evidence>
<dbReference type="Gene3D" id="3.90.1150.10">
    <property type="entry name" value="Aspartate Aminotransferase, domain 1"/>
    <property type="match status" value="1"/>
</dbReference>
<proteinExistence type="inferred from homology"/>
<dbReference type="KEGG" id="sgr:SGR_5295"/>
<comment type="similarity">
    <text evidence="2">Belongs to the class-II pyridoxal-phosphate-dependent aminotransferase family.</text>
</comment>
<dbReference type="GO" id="GO:0003870">
    <property type="term" value="F:5-aminolevulinate synthase activity"/>
    <property type="evidence" value="ECO:0007669"/>
    <property type="project" value="InterPro"/>
</dbReference>
<dbReference type="PANTHER" id="PTHR13693">
    <property type="entry name" value="CLASS II AMINOTRANSFERASE/8-AMINO-7-OXONONANOATE SYNTHASE"/>
    <property type="match status" value="1"/>
</dbReference>
<dbReference type="eggNOG" id="COG0156">
    <property type="taxonomic scope" value="Bacteria"/>
</dbReference>
<dbReference type="InterPro" id="IPR004839">
    <property type="entry name" value="Aminotransferase_I/II_large"/>
</dbReference>
<evidence type="ECO:0000256" key="6">
    <source>
        <dbReference type="ARBA" id="ARBA00047715"/>
    </source>
</evidence>
<protein>
    <recommendedName>
        <fullName evidence="3">8-amino-7-oxononanoate synthase</fullName>
        <ecNumber evidence="3">2.3.1.47</ecNumber>
    </recommendedName>
</protein>
<dbReference type="SUPFAM" id="SSF53383">
    <property type="entry name" value="PLP-dependent transferases"/>
    <property type="match status" value="1"/>
</dbReference>
<keyword evidence="5" id="KW-0012">Acyltransferase</keyword>
<dbReference type="EMBL" id="AP009493">
    <property type="protein sequence ID" value="BAG22124.1"/>
    <property type="molecule type" value="Genomic_DNA"/>
</dbReference>
<dbReference type="NCBIfam" id="TIGR01821">
    <property type="entry name" value="5aminolev_synth"/>
    <property type="match status" value="1"/>
</dbReference>
<dbReference type="PANTHER" id="PTHR13693:SF102">
    <property type="entry name" value="2-AMINO-3-KETOBUTYRATE COENZYME A LIGASE, MITOCHONDRIAL"/>
    <property type="match status" value="1"/>
</dbReference>
<dbReference type="CDD" id="cd06454">
    <property type="entry name" value="KBL_like"/>
    <property type="match status" value="1"/>
</dbReference>
<name>B1VZJ9_STRGG</name>
<dbReference type="EC" id="2.3.1.47" evidence="3"/>
<evidence type="ECO:0000256" key="2">
    <source>
        <dbReference type="ARBA" id="ARBA00008392"/>
    </source>
</evidence>
<dbReference type="PATRIC" id="fig|455632.4.peg.5425"/>
<dbReference type="Proteomes" id="UP000001685">
    <property type="component" value="Chromosome"/>
</dbReference>
<comment type="catalytic activity">
    <reaction evidence="6">
        <text>6-carboxyhexanoyl-[ACP] + L-alanine + H(+) = (8S)-8-amino-7-oxononanoate + holo-[ACP] + CO2</text>
        <dbReference type="Rhea" id="RHEA:42288"/>
        <dbReference type="Rhea" id="RHEA-COMP:9685"/>
        <dbReference type="Rhea" id="RHEA-COMP:9955"/>
        <dbReference type="ChEBI" id="CHEBI:15378"/>
        <dbReference type="ChEBI" id="CHEBI:16526"/>
        <dbReference type="ChEBI" id="CHEBI:57972"/>
        <dbReference type="ChEBI" id="CHEBI:64479"/>
        <dbReference type="ChEBI" id="CHEBI:78846"/>
        <dbReference type="ChEBI" id="CHEBI:149468"/>
        <dbReference type="EC" id="2.3.1.47"/>
    </reaction>
</comment>
<keyword evidence="4" id="KW-0808">Transferase</keyword>
<dbReference type="InterPro" id="IPR050087">
    <property type="entry name" value="AON_synthase_class-II"/>
</dbReference>
<evidence type="ECO:0000256" key="1">
    <source>
        <dbReference type="ARBA" id="ARBA00001933"/>
    </source>
</evidence>
<reference evidence="9" key="1">
    <citation type="journal article" date="2008" name="J. Bacteriol.">
        <title>Genome sequence of the streptomycin-producing microorganism Streptomyces griseus IFO 13350.</title>
        <authorList>
            <person name="Ohnishi Y."/>
            <person name="Ishikawa J."/>
            <person name="Hara H."/>
            <person name="Suzuki H."/>
            <person name="Ikenoya M."/>
            <person name="Ikeda H."/>
            <person name="Yamashita A."/>
            <person name="Hattori M."/>
            <person name="Horinouchi S."/>
        </authorList>
    </citation>
    <scope>NUCLEOTIDE SEQUENCE [LARGE SCALE GENOMIC DNA]</scope>
    <source>
        <strain evidence="9">JCM 4626 / NBRC 13350</strain>
    </source>
</reference>
<evidence type="ECO:0000259" key="7">
    <source>
        <dbReference type="Pfam" id="PF00155"/>
    </source>
</evidence>
<dbReference type="InterPro" id="IPR015421">
    <property type="entry name" value="PyrdxlP-dep_Trfase_major"/>
</dbReference>
<dbReference type="Pfam" id="PF00155">
    <property type="entry name" value="Aminotran_1_2"/>
    <property type="match status" value="1"/>
</dbReference>
<gene>
    <name evidence="8" type="ordered locus">SGR_5295</name>
</gene>
<dbReference type="AlphaFoldDB" id="B1VZJ9"/>
<evidence type="ECO:0000313" key="9">
    <source>
        <dbReference type="Proteomes" id="UP000001685"/>
    </source>
</evidence>
<evidence type="ECO:0000313" key="8">
    <source>
        <dbReference type="EMBL" id="BAG22124.1"/>
    </source>
</evidence>
<dbReference type="InterPro" id="IPR015422">
    <property type="entry name" value="PyrdxlP-dep_Trfase_small"/>
</dbReference>
<evidence type="ECO:0000256" key="3">
    <source>
        <dbReference type="ARBA" id="ARBA00013187"/>
    </source>
</evidence>
<dbReference type="GO" id="GO:0030170">
    <property type="term" value="F:pyridoxal phosphate binding"/>
    <property type="evidence" value="ECO:0007669"/>
    <property type="project" value="InterPro"/>
</dbReference>
<dbReference type="Gene3D" id="3.40.640.10">
    <property type="entry name" value="Type I PLP-dependent aspartate aminotransferase-like (Major domain)"/>
    <property type="match status" value="1"/>
</dbReference>
<dbReference type="GO" id="GO:0008710">
    <property type="term" value="F:8-amino-7-oxononanoate synthase activity"/>
    <property type="evidence" value="ECO:0007669"/>
    <property type="project" value="UniProtKB-EC"/>
</dbReference>
<organism evidence="8 9">
    <name type="scientific">Streptomyces griseus subsp. griseus (strain JCM 4626 / CBS 651.72 / NBRC 13350 / KCC S-0626 / ISP 5235)</name>
    <dbReference type="NCBI Taxonomy" id="455632"/>
    <lineage>
        <taxon>Bacteria</taxon>
        <taxon>Bacillati</taxon>
        <taxon>Actinomycetota</taxon>
        <taxon>Actinomycetes</taxon>
        <taxon>Kitasatosporales</taxon>
        <taxon>Streptomycetaceae</taxon>
        <taxon>Streptomyces</taxon>
    </lineage>
</organism>
<comment type="cofactor">
    <cofactor evidence="1">
        <name>pyridoxal 5'-phosphate</name>
        <dbReference type="ChEBI" id="CHEBI:597326"/>
    </cofactor>
</comment>